<dbReference type="EMBL" id="SJPR01000001">
    <property type="protein sequence ID" value="TWT99154.1"/>
    <property type="molecule type" value="Genomic_DNA"/>
</dbReference>
<dbReference type="SUPFAM" id="SSF51126">
    <property type="entry name" value="Pectin lyase-like"/>
    <property type="match status" value="1"/>
</dbReference>
<dbReference type="InterPro" id="IPR011050">
    <property type="entry name" value="Pectin_lyase_fold/virulence"/>
</dbReference>
<keyword evidence="1" id="KW-0732">Signal</keyword>
<name>A0A5C6AGQ2_9BACT</name>
<evidence type="ECO:0000313" key="3">
    <source>
        <dbReference type="Proteomes" id="UP000317421"/>
    </source>
</evidence>
<dbReference type="Gene3D" id="1.10.1330.10">
    <property type="entry name" value="Dockerin domain"/>
    <property type="match status" value="1"/>
</dbReference>
<keyword evidence="3" id="KW-1185">Reference proteome</keyword>
<protein>
    <recommendedName>
        <fullName evidence="4">Autotransporter-associated beta strand repeat protein</fullName>
    </recommendedName>
</protein>
<dbReference type="SUPFAM" id="SSF63446">
    <property type="entry name" value="Type I dockerin domain"/>
    <property type="match status" value="1"/>
</dbReference>
<feature type="chain" id="PRO_5022792559" description="Autotransporter-associated beta strand repeat protein" evidence="1">
    <location>
        <begin position="28"/>
        <end position="626"/>
    </location>
</feature>
<dbReference type="AlphaFoldDB" id="A0A5C6AGQ2"/>
<comment type="caution">
    <text evidence="2">The sequence shown here is derived from an EMBL/GenBank/DDBJ whole genome shotgun (WGS) entry which is preliminary data.</text>
</comment>
<evidence type="ECO:0000313" key="2">
    <source>
        <dbReference type="EMBL" id="TWT99154.1"/>
    </source>
</evidence>
<sequence length="626" mass="62787" precursor="true">MVMSKKNPLVAILAVILSGIGALSGTAAEAQLREWTNSVNGLWTDATKWSSANVPDTAAESATLKRFGTFAVSIPGGQPLLTIGSLETGFGDITLRPDGVANAAVRVTGDAFIGASSSLRLTDVIGTVLDLQIDGQMRVDPSSEWLIEAGDVTTGSLSIATSSDSSSPTGVTLFDGATAAFGDVTIAEAAGPARSELTLFSGSSVTVDDLAIGAGAAALTAEVNVVASTLLQSPGGKTTIGFAEQAATGRATLALSSGGDATLEAVEVLRTGKLINNNSSLRVKKSLAVVGGEFSERGGATRDFSLLESISVTAGGDVALIGAALVLGDGQTLTLDEGALQTEGGLVVDGGAVVIGASAPSSVTGATTLKPGGSIDLAPQSHVVFASHFVDEGGDFTVPSNARVVFAGDYSGSGVAGGGRVEADDALRPGMSVGVATFGGDLATGKLVIEIDAAGQHDRVEVAGRAELDEQLVVEFVSPEGYAPAAGDAFPLLTAGSITGGFTSLTAPALGEGLAWRVQQTGSSLTLWVVEPGLAGDFNYDGAVNAADYTVWRDAAGSTGALLAADANGDNQVDQADYDAWRAAYGSVAAQSVPEPNAAGLLATSVLAAFGARIRRPKLARSAERL</sequence>
<evidence type="ECO:0008006" key="4">
    <source>
        <dbReference type="Google" id="ProtNLM"/>
    </source>
</evidence>
<accession>A0A5C6AGQ2</accession>
<reference evidence="2 3" key="1">
    <citation type="submission" date="2019-02" db="EMBL/GenBank/DDBJ databases">
        <title>Deep-cultivation of Planctomycetes and their phenomic and genomic characterization uncovers novel biology.</title>
        <authorList>
            <person name="Wiegand S."/>
            <person name="Jogler M."/>
            <person name="Boedeker C."/>
            <person name="Pinto D."/>
            <person name="Vollmers J."/>
            <person name="Rivas-Marin E."/>
            <person name="Kohn T."/>
            <person name="Peeters S.H."/>
            <person name="Heuer A."/>
            <person name="Rast P."/>
            <person name="Oberbeckmann S."/>
            <person name="Bunk B."/>
            <person name="Jeske O."/>
            <person name="Meyerdierks A."/>
            <person name="Storesund J.E."/>
            <person name="Kallscheuer N."/>
            <person name="Luecker S."/>
            <person name="Lage O.M."/>
            <person name="Pohl T."/>
            <person name="Merkel B.J."/>
            <person name="Hornburger P."/>
            <person name="Mueller R.-W."/>
            <person name="Bruemmer F."/>
            <person name="Labrenz M."/>
            <person name="Spormann A.M."/>
            <person name="Op Den Camp H."/>
            <person name="Overmann J."/>
            <person name="Amann R."/>
            <person name="Jetten M.S.M."/>
            <person name="Mascher T."/>
            <person name="Medema M.H."/>
            <person name="Devos D.P."/>
            <person name="Kaster A.-K."/>
            <person name="Ovreas L."/>
            <person name="Rohde M."/>
            <person name="Galperin M.Y."/>
            <person name="Jogler C."/>
        </authorList>
    </citation>
    <scope>NUCLEOTIDE SEQUENCE [LARGE SCALE GENOMIC DNA]</scope>
    <source>
        <strain evidence="2 3">Pla108</strain>
    </source>
</reference>
<gene>
    <name evidence="2" type="ORF">Pla108_00880</name>
</gene>
<organism evidence="2 3">
    <name type="scientific">Botrimarina colliarenosi</name>
    <dbReference type="NCBI Taxonomy" id="2528001"/>
    <lineage>
        <taxon>Bacteria</taxon>
        <taxon>Pseudomonadati</taxon>
        <taxon>Planctomycetota</taxon>
        <taxon>Planctomycetia</taxon>
        <taxon>Pirellulales</taxon>
        <taxon>Lacipirellulaceae</taxon>
        <taxon>Botrimarina</taxon>
    </lineage>
</organism>
<dbReference type="GO" id="GO:0000272">
    <property type="term" value="P:polysaccharide catabolic process"/>
    <property type="evidence" value="ECO:0007669"/>
    <property type="project" value="InterPro"/>
</dbReference>
<proteinExistence type="predicted"/>
<dbReference type="Proteomes" id="UP000317421">
    <property type="component" value="Unassembled WGS sequence"/>
</dbReference>
<dbReference type="InterPro" id="IPR036439">
    <property type="entry name" value="Dockerin_dom_sf"/>
</dbReference>
<feature type="signal peptide" evidence="1">
    <location>
        <begin position="1"/>
        <end position="27"/>
    </location>
</feature>
<evidence type="ECO:0000256" key="1">
    <source>
        <dbReference type="SAM" id="SignalP"/>
    </source>
</evidence>